<feature type="transmembrane region" description="Helical" evidence="9">
    <location>
        <begin position="187"/>
        <end position="206"/>
    </location>
</feature>
<dbReference type="FunFam" id="1.20.1740.10:FF:000004">
    <property type="entry name" value="Sodium:alanine symporter family protein"/>
    <property type="match status" value="1"/>
</dbReference>
<comment type="caution">
    <text evidence="10">The sequence shown here is derived from an EMBL/GenBank/DDBJ whole genome shotgun (WGS) entry which is preliminary data.</text>
</comment>
<dbReference type="GO" id="GO:0005886">
    <property type="term" value="C:plasma membrane"/>
    <property type="evidence" value="ECO:0007669"/>
    <property type="project" value="UniProtKB-SubCell"/>
</dbReference>
<keyword evidence="8 9" id="KW-0472">Membrane</keyword>
<accession>A0A7X6HHD3</accession>
<evidence type="ECO:0000256" key="2">
    <source>
        <dbReference type="ARBA" id="ARBA00009261"/>
    </source>
</evidence>
<comment type="similarity">
    <text evidence="2 9">Belongs to the alanine or glycine:cation symporter (AGCS) (TC 2.A.25) family.</text>
</comment>
<feature type="transmembrane region" description="Helical" evidence="9">
    <location>
        <begin position="150"/>
        <end position="167"/>
    </location>
</feature>
<keyword evidence="6 9" id="KW-0769">Symport</keyword>
<comment type="subcellular location">
    <subcellularLocation>
        <location evidence="1 9">Cell membrane</location>
        <topology evidence="1 9">Multi-pass membrane protein</topology>
    </subcellularLocation>
</comment>
<dbReference type="AlphaFoldDB" id="A0A7X6HHD3"/>
<dbReference type="PRINTS" id="PR00175">
    <property type="entry name" value="NAALASMPORT"/>
</dbReference>
<gene>
    <name evidence="10" type="ORF">HGG74_16360</name>
</gene>
<evidence type="ECO:0000256" key="1">
    <source>
        <dbReference type="ARBA" id="ARBA00004651"/>
    </source>
</evidence>
<dbReference type="Proteomes" id="UP000544090">
    <property type="component" value="Unassembled WGS sequence"/>
</dbReference>
<protein>
    <submittedName>
        <fullName evidence="10">Alanine:cation symporter family protein</fullName>
    </submittedName>
</protein>
<feature type="transmembrane region" description="Helical" evidence="9">
    <location>
        <begin position="239"/>
        <end position="269"/>
    </location>
</feature>
<dbReference type="NCBIfam" id="TIGR00835">
    <property type="entry name" value="agcS"/>
    <property type="match status" value="1"/>
</dbReference>
<evidence type="ECO:0000256" key="9">
    <source>
        <dbReference type="RuleBase" id="RU363064"/>
    </source>
</evidence>
<keyword evidence="5 9" id="KW-0812">Transmembrane</keyword>
<dbReference type="RefSeq" id="WP_168488074.1">
    <property type="nucleotide sequence ID" value="NZ_JAAZSQ010000019.1"/>
</dbReference>
<dbReference type="InterPro" id="IPR001463">
    <property type="entry name" value="Na/Ala_symport"/>
</dbReference>
<dbReference type="Pfam" id="PF01235">
    <property type="entry name" value="Na_Ala_symp"/>
    <property type="match status" value="1"/>
</dbReference>
<feature type="transmembrane region" description="Helical" evidence="9">
    <location>
        <begin position="396"/>
        <end position="416"/>
    </location>
</feature>
<proteinExistence type="inferred from homology"/>
<name>A0A7X6HHD3_9MICC</name>
<feature type="transmembrane region" description="Helical" evidence="9">
    <location>
        <begin position="311"/>
        <end position="334"/>
    </location>
</feature>
<dbReference type="PANTHER" id="PTHR30330">
    <property type="entry name" value="AGSS FAMILY TRANSPORTER, SODIUM-ALANINE"/>
    <property type="match status" value="1"/>
</dbReference>
<dbReference type="EMBL" id="JAAZSQ010000019">
    <property type="protein sequence ID" value="NKX56076.1"/>
    <property type="molecule type" value="Genomic_DNA"/>
</dbReference>
<feature type="transmembrane region" description="Helical" evidence="9">
    <location>
        <begin position="6"/>
        <end position="34"/>
    </location>
</feature>
<keyword evidence="3 9" id="KW-0813">Transport</keyword>
<reference evidence="10 11" key="1">
    <citation type="submission" date="2020-04" db="EMBL/GenBank/DDBJ databases">
        <title>Arthrobacter sp. nov.</title>
        <authorList>
            <person name="Liu S."/>
        </authorList>
    </citation>
    <scope>NUCLEOTIDE SEQUENCE [LARGE SCALE GENOMIC DNA]</scope>
    <source>
        <strain evidence="10 11">E918</strain>
    </source>
</reference>
<sequence>MDDVAAFLSAVSSVVWGPFLLIPLLLGTGLYLTIRLGGLQFLKLAAALRLGLLTRRDAGAKGDISQFQALTTALAATVGTGNIVGVATAIGIGGPGALFWMWITGLLGMASKYSEAFLGVRFRATDDAGEKSGGPQYYLERGIRNGFGKVLALVFAVCAFIASFGIGNMTQGNSIASNVEGSWNIPTWVTGLVLTILTLAVLVGGIKSIGRVTAGLVPVMILFYVLGALYILLVNIQGIPAAFGLIFTDAFTGTAAVGGFTGSAIMLVIQMGVARGIFSNESGMGSAAIAAAAAQTTHPVRQGLVSMTQTFIDTIIVVTCTGLVIITTGAWQLGGDAAATMTGEAFTHGLPGDWGHWIVTVGLVLFAFSTILGWAYYGERNIERLFGRRAVMPFRVVFALVVYVGCTVPLAVVWNFSEVMNGLMALPNLVGLLLLSGLIVRETRHYLRNDPRLTATMDEVEDFMKGQPGWEDWKAGDIVGSSHRHTRSMTGEPT</sequence>
<feature type="transmembrane region" description="Helical" evidence="9">
    <location>
        <begin position="422"/>
        <end position="440"/>
    </location>
</feature>
<feature type="transmembrane region" description="Helical" evidence="9">
    <location>
        <begin position="354"/>
        <end position="376"/>
    </location>
</feature>
<dbReference type="Gene3D" id="1.20.1740.10">
    <property type="entry name" value="Amino acid/polyamine transporter I"/>
    <property type="match status" value="1"/>
</dbReference>
<organism evidence="10 11">
    <name type="scientific">Arthrobacter mobilis</name>
    <dbReference type="NCBI Taxonomy" id="2724944"/>
    <lineage>
        <taxon>Bacteria</taxon>
        <taxon>Bacillati</taxon>
        <taxon>Actinomycetota</taxon>
        <taxon>Actinomycetes</taxon>
        <taxon>Micrococcales</taxon>
        <taxon>Micrococcaceae</taxon>
        <taxon>Arthrobacter</taxon>
    </lineage>
</organism>
<keyword evidence="7 9" id="KW-1133">Transmembrane helix</keyword>
<keyword evidence="11" id="KW-1185">Reference proteome</keyword>
<evidence type="ECO:0000256" key="5">
    <source>
        <dbReference type="ARBA" id="ARBA00022692"/>
    </source>
</evidence>
<evidence type="ECO:0000256" key="6">
    <source>
        <dbReference type="ARBA" id="ARBA00022847"/>
    </source>
</evidence>
<evidence type="ECO:0000256" key="4">
    <source>
        <dbReference type="ARBA" id="ARBA00022475"/>
    </source>
</evidence>
<evidence type="ECO:0000256" key="7">
    <source>
        <dbReference type="ARBA" id="ARBA00022989"/>
    </source>
</evidence>
<evidence type="ECO:0000256" key="3">
    <source>
        <dbReference type="ARBA" id="ARBA00022448"/>
    </source>
</evidence>
<evidence type="ECO:0000313" key="11">
    <source>
        <dbReference type="Proteomes" id="UP000544090"/>
    </source>
</evidence>
<dbReference type="GO" id="GO:0005283">
    <property type="term" value="F:amino acid:sodium symporter activity"/>
    <property type="evidence" value="ECO:0007669"/>
    <property type="project" value="InterPro"/>
</dbReference>
<evidence type="ECO:0000256" key="8">
    <source>
        <dbReference type="ARBA" id="ARBA00023136"/>
    </source>
</evidence>
<evidence type="ECO:0000313" key="10">
    <source>
        <dbReference type="EMBL" id="NKX56076.1"/>
    </source>
</evidence>
<feature type="transmembrane region" description="Helical" evidence="9">
    <location>
        <begin position="213"/>
        <end position="233"/>
    </location>
</feature>
<dbReference type="PANTHER" id="PTHR30330:SF3">
    <property type="entry name" value="TRANSCRIPTIONAL REGULATOR, LRP FAMILY"/>
    <property type="match status" value="1"/>
</dbReference>
<keyword evidence="4 9" id="KW-1003">Cell membrane</keyword>